<dbReference type="OrthoDB" id="9991317at2759"/>
<dbReference type="SUPFAM" id="SSF48452">
    <property type="entry name" value="TPR-like"/>
    <property type="match status" value="1"/>
</dbReference>
<dbReference type="PANTHER" id="PTHR19959">
    <property type="entry name" value="KINESIN LIGHT CHAIN"/>
    <property type="match status" value="1"/>
</dbReference>
<keyword evidence="4" id="KW-1185">Reference proteome</keyword>
<proteinExistence type="predicted"/>
<accession>A0A8H6I7F6</accession>
<feature type="domain" description="CHAT" evidence="2">
    <location>
        <begin position="1228"/>
        <end position="1525"/>
    </location>
</feature>
<dbReference type="PROSITE" id="PS50005">
    <property type="entry name" value="TPR"/>
    <property type="match status" value="1"/>
</dbReference>
<protein>
    <submittedName>
        <fullName evidence="3">TPR-like protein</fullName>
    </submittedName>
</protein>
<evidence type="ECO:0000313" key="4">
    <source>
        <dbReference type="Proteomes" id="UP000521943"/>
    </source>
</evidence>
<feature type="repeat" description="TPR" evidence="1">
    <location>
        <begin position="742"/>
        <end position="775"/>
    </location>
</feature>
<organism evidence="3 4">
    <name type="scientific">Ephemerocybe angulata</name>
    <dbReference type="NCBI Taxonomy" id="980116"/>
    <lineage>
        <taxon>Eukaryota</taxon>
        <taxon>Fungi</taxon>
        <taxon>Dikarya</taxon>
        <taxon>Basidiomycota</taxon>
        <taxon>Agaricomycotina</taxon>
        <taxon>Agaricomycetes</taxon>
        <taxon>Agaricomycetidae</taxon>
        <taxon>Agaricales</taxon>
        <taxon>Agaricineae</taxon>
        <taxon>Psathyrellaceae</taxon>
        <taxon>Ephemerocybe</taxon>
    </lineage>
</organism>
<evidence type="ECO:0000256" key="1">
    <source>
        <dbReference type="PROSITE-ProRule" id="PRU00339"/>
    </source>
</evidence>
<reference evidence="3 4" key="1">
    <citation type="submission" date="2020-07" db="EMBL/GenBank/DDBJ databases">
        <title>Comparative genomics of pyrophilous fungi reveals a link between fire events and developmental genes.</title>
        <authorList>
            <consortium name="DOE Joint Genome Institute"/>
            <person name="Steindorff A.S."/>
            <person name="Carver A."/>
            <person name="Calhoun S."/>
            <person name="Stillman K."/>
            <person name="Liu H."/>
            <person name="Lipzen A."/>
            <person name="Pangilinan J."/>
            <person name="Labutti K."/>
            <person name="Bruns T.D."/>
            <person name="Grigoriev I.V."/>
        </authorList>
    </citation>
    <scope>NUCLEOTIDE SEQUENCE [LARGE SCALE GENOMIC DNA]</scope>
    <source>
        <strain evidence="3 4">CBS 144469</strain>
    </source>
</reference>
<dbReference type="Gene3D" id="1.25.40.10">
    <property type="entry name" value="Tetratricopeptide repeat domain"/>
    <property type="match status" value="4"/>
</dbReference>
<name>A0A8H6I7F6_9AGAR</name>
<dbReference type="InterPro" id="IPR019734">
    <property type="entry name" value="TPR_rpt"/>
</dbReference>
<sequence>MGQEHSFVAVGGPEESGLHMTNIVLERIGSSDDHKTSLNLKELLVFGIPGSEEGTCFGLSNTSPGRWEMVGSIELLSGMDGIDFIVKCEDDEDIGIVHLDIANMGNGKIQPENGFSQNVDMFDAQAPLAISWELVEIPRDDAQVADGLALHLHDHGIERVRCFLQTGRLSEIAEGISALQEAVRLTHRDHPDLSERLHNLGVAFIRCFERTGQLSDLSEAISVQQKEVGLMPEDHADLPEGLNDLGNSLTRRFERGGEFSDISEAISVRQSAVRLTPEGHADLPRFLNNLGNSLTRRFEHTGELSDISEAISVRQRALELTPAGHANLPGRLSNLGNSFSSRFEQTGELADISEAISIQQKAVVLTPEGRAELPSYLNNLGISLTCRFDQTNELSDISEAISVRQRAVRLAHEGHANLPRYLNNLGNSLTSRFERTGQLSDLSEAISANQRAVELTPEGDSDLPGYLTNLGASLRSRFERTGNLSDLSEAVSVHRRAVRLTPDGHANLPAHLSDLGISLDTRFERTGELSDVSEAVSVQQKAVALTPEGHTNLPGRLNNLGISLTRRFEQTGELSDLSEAISVRQTAVGLTPEGHTDLPRYLNILGGLFSRRFERTGELSDLSEAISVQQSVVELTPGGHADLPAFLTNLGTSFDRRFERTGQLSDLSEAISVQQSVVELTPGGHADLPTFLTNLGTSFDRRFERTGQLSDISDAVSVLQRVVHLSDHDHDSDLPSRLSNLGSAFFRRFERRKYFSDLSEAISAFQRAVELTPEGHADLPGYLTNLGTTLRSRFQGIGEVSDLSEAISVQQRALGLVPEGNADLPTHLHNLAISLANHFEQTERLSDISEAISMLQRAVGLTPEGHANLPGHLSNLGGSLTERFKWTGDRSDISEAISVLQRALELTPEGHADLPRALHNLGISFNDRFISDGDHHDLDASISRHKAAATSTIGSPQIKLDAARDWAQLLIQHYPESPEIFPAFNTALRLVTLVAGLEQTVQGRYAQLQGMSGLALEAAAAACALDRADTAVEWLEQGRCLVWSQLKSLRTPLDNLKTHDSALAQRIADVSKRLESVGSSRGAPHMSMSLTEKMSLEDQACAHLNLAGQWDDLLKQARAIPGFESFLMPPPCSALLQHLPEPGPIIVINVEKRRCDALAVMTGVDEPLLIPLPHFSLVKANKYRANLTNQLQSRDLRVREGESATVPDGELQERGINPAWEEKGIEDVLRGLWTEVVKPILDGLGFSSKRADLTAEESLPRIWWCPTGPLSFLPLHAAGIYRGSNAESVLDYVVSSYTPTVTAIADRVANRFSVDTTTSGVFLTSQPNTPGVSSIPGTTREVQGIFEKAEENGVRALKLEGDELTVGACLEHMQNYSSIHLACHGSQNAAEPLQSRFLFHTGALDLAVILQSNLKNADLAFLSACQTSTGDEKISDEAAHLAAGMLAAGYRRVVATMWSIGDQPAQEVATNFYDYIFARRESVSDTTFDGSLSAYALHHAIQKLRLRLEDSERSLLTWVPFVHFGY</sequence>
<keyword evidence="1" id="KW-0802">TPR repeat</keyword>
<dbReference type="Pfam" id="PF12770">
    <property type="entry name" value="CHAT"/>
    <property type="match status" value="1"/>
</dbReference>
<comment type="caution">
    <text evidence="3">The sequence shown here is derived from an EMBL/GenBank/DDBJ whole genome shotgun (WGS) entry which is preliminary data.</text>
</comment>
<dbReference type="Proteomes" id="UP000521943">
    <property type="component" value="Unassembled WGS sequence"/>
</dbReference>
<evidence type="ECO:0000313" key="3">
    <source>
        <dbReference type="EMBL" id="KAF6759277.1"/>
    </source>
</evidence>
<dbReference type="InterPro" id="IPR024983">
    <property type="entry name" value="CHAT_dom"/>
</dbReference>
<dbReference type="PANTHER" id="PTHR19959:SF119">
    <property type="entry name" value="FUNGAL LIPASE-LIKE DOMAIN-CONTAINING PROTEIN"/>
    <property type="match status" value="1"/>
</dbReference>
<gene>
    <name evidence="3" type="ORF">DFP72DRAFT_151301</name>
</gene>
<dbReference type="InterPro" id="IPR011990">
    <property type="entry name" value="TPR-like_helical_dom_sf"/>
</dbReference>
<dbReference type="EMBL" id="JACGCI010000016">
    <property type="protein sequence ID" value="KAF6759277.1"/>
    <property type="molecule type" value="Genomic_DNA"/>
</dbReference>
<evidence type="ECO:0000259" key="2">
    <source>
        <dbReference type="Pfam" id="PF12770"/>
    </source>
</evidence>